<dbReference type="InterPro" id="IPR036291">
    <property type="entry name" value="NAD(P)-bd_dom_sf"/>
</dbReference>
<feature type="transmembrane region" description="Helical" evidence="10">
    <location>
        <begin position="308"/>
        <end position="327"/>
    </location>
</feature>
<dbReference type="Pfam" id="PF00999">
    <property type="entry name" value="Na_H_Exchanger"/>
    <property type="match status" value="1"/>
</dbReference>
<keyword evidence="6" id="KW-0630">Potassium</keyword>
<keyword evidence="7 10" id="KW-1133">Transmembrane helix</keyword>
<name>A0ABN1HQZ0_9SPHN</name>
<evidence type="ECO:0000256" key="4">
    <source>
        <dbReference type="ARBA" id="ARBA00022538"/>
    </source>
</evidence>
<evidence type="ECO:0000256" key="7">
    <source>
        <dbReference type="ARBA" id="ARBA00022989"/>
    </source>
</evidence>
<feature type="transmembrane region" description="Helical" evidence="10">
    <location>
        <begin position="130"/>
        <end position="150"/>
    </location>
</feature>
<keyword evidence="8" id="KW-0406">Ion transport</keyword>
<dbReference type="PANTHER" id="PTHR46157:SF4">
    <property type="entry name" value="K(+) EFFLUX ANTIPORTER 3, CHLOROPLASTIC"/>
    <property type="match status" value="1"/>
</dbReference>
<sequence>MAIGLENAGFSDALVILGAAGLVIPAFARFRVSPVIGFILVGMLVGPFGLGQLTDRAPWLYYLTISNPHSIEPFAEFGIVLLLFSIGLELSFKRLWSMRAQVFGTGAAELIGSAVLIAIAVHLLGQEWGGSAGLGLALALSSTALVLPLVGTTSPVGRAAFAMLLFEDLALVPIIFALGAMAPTATDEGWAGIAGVALRGAATVVVMYVGGRLVLPRLFAQAARTKSPELFLAASLLVVIVASVATTAAGLSPIVGALLAGLLIAETEYHTEVEVMTAPFKGLALGVFLITVGMSVNLAEVVANWSSLLVAVVAVVGVKAVVTFLLLRVAQAGRGTAAETGLLMGSPSETTLIVLATAAQAQLILPSTAAFWQTVTAIGLTITPLLAKAGQMLSRGIEGSIAGDGLPPDDSGEGPGTVLIGFGRVGRMVADMLMIHDQRFIAVEADIDTVAEARRSGYPVLFGDIARNELVDRLDLAHARALILTMDDPVLTVRLARRMRALAPSLPIIARARDPRHAAELYRAGVTDAVPETLESSLQLSEAVLVDLGVAMGPVIASIHEKRDELRQSIRAEAELDREPRIRRVRRLADAAGPRPVG</sequence>
<feature type="transmembrane region" description="Helical" evidence="10">
    <location>
        <begin position="189"/>
        <end position="209"/>
    </location>
</feature>
<dbReference type="InterPro" id="IPR003148">
    <property type="entry name" value="RCK_N"/>
</dbReference>
<evidence type="ECO:0000256" key="10">
    <source>
        <dbReference type="SAM" id="Phobius"/>
    </source>
</evidence>
<dbReference type="PANTHER" id="PTHR46157">
    <property type="entry name" value="K(+) EFFLUX ANTIPORTER 3, CHLOROPLASTIC"/>
    <property type="match status" value="1"/>
</dbReference>
<evidence type="ECO:0000256" key="9">
    <source>
        <dbReference type="ARBA" id="ARBA00023136"/>
    </source>
</evidence>
<dbReference type="Gene3D" id="3.40.50.720">
    <property type="entry name" value="NAD(P)-binding Rossmann-like Domain"/>
    <property type="match status" value="1"/>
</dbReference>
<keyword evidence="3" id="KW-0050">Antiport</keyword>
<comment type="caution">
    <text evidence="12">The sequence shown here is derived from an EMBL/GenBank/DDBJ whole genome shotgun (WGS) entry which is preliminary data.</text>
</comment>
<comment type="subcellular location">
    <subcellularLocation>
        <location evidence="1">Membrane</location>
        <topology evidence="1">Multi-pass membrane protein</topology>
    </subcellularLocation>
</comment>
<dbReference type="RefSeq" id="WP_163958766.1">
    <property type="nucleotide sequence ID" value="NZ_BAAAES010000007.1"/>
</dbReference>
<evidence type="ECO:0000256" key="1">
    <source>
        <dbReference type="ARBA" id="ARBA00004141"/>
    </source>
</evidence>
<evidence type="ECO:0000313" key="12">
    <source>
        <dbReference type="EMBL" id="GAA0663705.1"/>
    </source>
</evidence>
<dbReference type="SUPFAM" id="SSF51735">
    <property type="entry name" value="NAD(P)-binding Rossmann-fold domains"/>
    <property type="match status" value="1"/>
</dbReference>
<keyword evidence="9 10" id="KW-0472">Membrane</keyword>
<evidence type="ECO:0000259" key="11">
    <source>
        <dbReference type="PROSITE" id="PS51201"/>
    </source>
</evidence>
<feature type="domain" description="RCK N-terminal" evidence="11">
    <location>
        <begin position="414"/>
        <end position="531"/>
    </location>
</feature>
<keyword evidence="13" id="KW-1185">Reference proteome</keyword>
<dbReference type="Pfam" id="PF02254">
    <property type="entry name" value="TrkA_N"/>
    <property type="match status" value="1"/>
</dbReference>
<gene>
    <name evidence="12" type="ORF">GCM10009102_11190</name>
</gene>
<dbReference type="EMBL" id="BAAAES010000007">
    <property type="protein sequence ID" value="GAA0663705.1"/>
    <property type="molecule type" value="Genomic_DNA"/>
</dbReference>
<keyword evidence="5 10" id="KW-0812">Transmembrane</keyword>
<dbReference type="Proteomes" id="UP001500238">
    <property type="component" value="Unassembled WGS sequence"/>
</dbReference>
<reference evidence="12 13" key="1">
    <citation type="journal article" date="2019" name="Int. J. Syst. Evol. Microbiol.">
        <title>The Global Catalogue of Microorganisms (GCM) 10K type strain sequencing project: providing services to taxonomists for standard genome sequencing and annotation.</title>
        <authorList>
            <consortium name="The Broad Institute Genomics Platform"/>
            <consortium name="The Broad Institute Genome Sequencing Center for Infectious Disease"/>
            <person name="Wu L."/>
            <person name="Ma J."/>
        </authorList>
    </citation>
    <scope>NUCLEOTIDE SEQUENCE [LARGE SCALE GENOMIC DNA]</scope>
    <source>
        <strain evidence="12 13">JCM 14603</strain>
    </source>
</reference>
<evidence type="ECO:0000256" key="2">
    <source>
        <dbReference type="ARBA" id="ARBA00022448"/>
    </source>
</evidence>
<organism evidence="12 13">
    <name type="scientific">Sphingomonas insulae</name>
    <dbReference type="NCBI Taxonomy" id="424800"/>
    <lineage>
        <taxon>Bacteria</taxon>
        <taxon>Pseudomonadati</taxon>
        <taxon>Pseudomonadota</taxon>
        <taxon>Alphaproteobacteria</taxon>
        <taxon>Sphingomonadales</taxon>
        <taxon>Sphingomonadaceae</taxon>
        <taxon>Sphingomonas</taxon>
    </lineage>
</organism>
<evidence type="ECO:0000256" key="5">
    <source>
        <dbReference type="ARBA" id="ARBA00022692"/>
    </source>
</evidence>
<feature type="transmembrane region" description="Helical" evidence="10">
    <location>
        <begin position="73"/>
        <end position="90"/>
    </location>
</feature>
<feature type="transmembrane region" description="Helical" evidence="10">
    <location>
        <begin position="230"/>
        <end position="263"/>
    </location>
</feature>
<evidence type="ECO:0000256" key="3">
    <source>
        <dbReference type="ARBA" id="ARBA00022449"/>
    </source>
</evidence>
<keyword evidence="4" id="KW-0633">Potassium transport</keyword>
<dbReference type="Gene3D" id="1.20.1530.20">
    <property type="match status" value="1"/>
</dbReference>
<accession>A0ABN1HQZ0</accession>
<dbReference type="PROSITE" id="PS51201">
    <property type="entry name" value="RCK_N"/>
    <property type="match status" value="1"/>
</dbReference>
<evidence type="ECO:0000256" key="6">
    <source>
        <dbReference type="ARBA" id="ARBA00022958"/>
    </source>
</evidence>
<dbReference type="InterPro" id="IPR006153">
    <property type="entry name" value="Cation/H_exchanger_TM"/>
</dbReference>
<dbReference type="InterPro" id="IPR038770">
    <property type="entry name" value="Na+/solute_symporter_sf"/>
</dbReference>
<feature type="transmembrane region" description="Helical" evidence="10">
    <location>
        <begin position="35"/>
        <end position="53"/>
    </location>
</feature>
<protein>
    <submittedName>
        <fullName evidence="12">Cation:proton antiporter</fullName>
    </submittedName>
</protein>
<feature type="transmembrane region" description="Helical" evidence="10">
    <location>
        <begin position="162"/>
        <end position="183"/>
    </location>
</feature>
<feature type="transmembrane region" description="Helical" evidence="10">
    <location>
        <begin position="102"/>
        <end position="124"/>
    </location>
</feature>
<feature type="transmembrane region" description="Helical" evidence="10">
    <location>
        <begin position="12"/>
        <end position="28"/>
    </location>
</feature>
<evidence type="ECO:0000256" key="8">
    <source>
        <dbReference type="ARBA" id="ARBA00023065"/>
    </source>
</evidence>
<keyword evidence="2" id="KW-0813">Transport</keyword>
<feature type="transmembrane region" description="Helical" evidence="10">
    <location>
        <begin position="283"/>
        <end position="301"/>
    </location>
</feature>
<proteinExistence type="predicted"/>
<evidence type="ECO:0000313" key="13">
    <source>
        <dbReference type="Proteomes" id="UP001500238"/>
    </source>
</evidence>